<feature type="signal peptide" evidence="2">
    <location>
        <begin position="1"/>
        <end position="17"/>
    </location>
</feature>
<sequence>MVSPFALLSSVAGVAYAQYTSNYLPSNAPATSAEGQAGTNQCGTRNDQKSNCQNAYINGIQDFCLWGPPDLGPNSTVGETERFEVSWCLQQGYGTRTIPDGTITGAHFVKTPDFVQVTGVGLLTKINIPGGDLGAELDPHGTDGNGNPVGGLVFSSAFGALQQIHDWTSFIGSDQFCFRACNPERPNGAVWCQHIYDVMGCAWNMPANYDPGLFESCQGESGEPMGVYDGLTWLQGQAWTPAAHPMPPSSLCTTVTSPGGTPTTSTTPPSTIISPPSSIPAVPTSRSSRVQVTAFLTATTSPPSSVRKSGSSRGQATDFSEEFSGALSNRSVHGWRRYVFSAGLALITSYVGAVLL</sequence>
<dbReference type="AlphaFoldDB" id="A0A9P7VWA5"/>
<reference evidence="3" key="1">
    <citation type="submission" date="2020-11" db="EMBL/GenBank/DDBJ databases">
        <title>Adaptations for nitrogen fixation in a non-lichenized fungal sporocarp promotes dispersal by wood-feeding termites.</title>
        <authorList>
            <consortium name="DOE Joint Genome Institute"/>
            <person name="Koch R.A."/>
            <person name="Yoon G."/>
            <person name="Arayal U."/>
            <person name="Lail K."/>
            <person name="Amirebrahimi M."/>
            <person name="Labutti K."/>
            <person name="Lipzen A."/>
            <person name="Riley R."/>
            <person name="Barry K."/>
            <person name="Henrissat B."/>
            <person name="Grigoriev I.V."/>
            <person name="Herr J.R."/>
            <person name="Aime M.C."/>
        </authorList>
    </citation>
    <scope>NUCLEOTIDE SEQUENCE</scope>
    <source>
        <strain evidence="3">MCA 3950</strain>
    </source>
</reference>
<protein>
    <recommendedName>
        <fullName evidence="5">Macrofage activating glycoprotein</fullName>
    </recommendedName>
</protein>
<dbReference type="Proteomes" id="UP000812287">
    <property type="component" value="Unassembled WGS sequence"/>
</dbReference>
<keyword evidence="4" id="KW-1185">Reference proteome</keyword>
<organism evidence="3 4">
    <name type="scientific">Guyanagaster necrorhizus</name>
    <dbReference type="NCBI Taxonomy" id="856835"/>
    <lineage>
        <taxon>Eukaryota</taxon>
        <taxon>Fungi</taxon>
        <taxon>Dikarya</taxon>
        <taxon>Basidiomycota</taxon>
        <taxon>Agaricomycotina</taxon>
        <taxon>Agaricomycetes</taxon>
        <taxon>Agaricomycetidae</taxon>
        <taxon>Agaricales</taxon>
        <taxon>Marasmiineae</taxon>
        <taxon>Physalacriaceae</taxon>
        <taxon>Guyanagaster</taxon>
    </lineage>
</organism>
<dbReference type="OrthoDB" id="2564904at2759"/>
<name>A0A9P7VWA5_9AGAR</name>
<comment type="caution">
    <text evidence="3">The sequence shown here is derived from an EMBL/GenBank/DDBJ whole genome shotgun (WGS) entry which is preliminary data.</text>
</comment>
<dbReference type="EMBL" id="MU250531">
    <property type="protein sequence ID" value="KAG7447880.1"/>
    <property type="molecule type" value="Genomic_DNA"/>
</dbReference>
<accession>A0A9P7VWA5</accession>
<dbReference type="GeneID" id="66101390"/>
<evidence type="ECO:0000256" key="1">
    <source>
        <dbReference type="SAM" id="MobiDB-lite"/>
    </source>
</evidence>
<evidence type="ECO:0008006" key="5">
    <source>
        <dbReference type="Google" id="ProtNLM"/>
    </source>
</evidence>
<dbReference type="RefSeq" id="XP_043041380.1">
    <property type="nucleotide sequence ID" value="XM_043179096.1"/>
</dbReference>
<proteinExistence type="predicted"/>
<evidence type="ECO:0000313" key="3">
    <source>
        <dbReference type="EMBL" id="KAG7447880.1"/>
    </source>
</evidence>
<gene>
    <name evidence="3" type="ORF">BT62DRAFT_1075191</name>
</gene>
<evidence type="ECO:0000313" key="4">
    <source>
        <dbReference type="Proteomes" id="UP000812287"/>
    </source>
</evidence>
<evidence type="ECO:0000256" key="2">
    <source>
        <dbReference type="SAM" id="SignalP"/>
    </source>
</evidence>
<keyword evidence="2" id="KW-0732">Signal</keyword>
<feature type="chain" id="PRO_5040112275" description="Macrofage activating glycoprotein" evidence="2">
    <location>
        <begin position="18"/>
        <end position="356"/>
    </location>
</feature>
<feature type="region of interest" description="Disordered" evidence="1">
    <location>
        <begin position="254"/>
        <end position="284"/>
    </location>
</feature>